<dbReference type="HOGENOM" id="CLU_1011728_0_0_12"/>
<accession>I4B1Y8</accession>
<organism evidence="2 3">
    <name type="scientific">Turneriella parva (strain ATCC BAA-1111 / DSM 21527 / NCTC 11395 / H)</name>
    <name type="common">Leptospira parva</name>
    <dbReference type="NCBI Taxonomy" id="869212"/>
    <lineage>
        <taxon>Bacteria</taxon>
        <taxon>Pseudomonadati</taxon>
        <taxon>Spirochaetota</taxon>
        <taxon>Spirochaetia</taxon>
        <taxon>Leptospirales</taxon>
        <taxon>Leptospiraceae</taxon>
        <taxon>Turneriella</taxon>
    </lineage>
</organism>
<evidence type="ECO:0000256" key="1">
    <source>
        <dbReference type="SAM" id="SignalP"/>
    </source>
</evidence>
<dbReference type="KEGG" id="tpx:Turpa_0643"/>
<dbReference type="PROSITE" id="PS51257">
    <property type="entry name" value="PROKAR_LIPOPROTEIN"/>
    <property type="match status" value="1"/>
</dbReference>
<dbReference type="OrthoDB" id="9782650at2"/>
<dbReference type="RefSeq" id="WP_014801813.1">
    <property type="nucleotide sequence ID" value="NC_018020.1"/>
</dbReference>
<keyword evidence="3" id="KW-1185">Reference proteome</keyword>
<reference evidence="2 3" key="1">
    <citation type="submission" date="2012-06" db="EMBL/GenBank/DDBJ databases">
        <title>The complete chromosome of genome of Turneriella parva DSM 21527.</title>
        <authorList>
            <consortium name="US DOE Joint Genome Institute (JGI-PGF)"/>
            <person name="Lucas S."/>
            <person name="Han J."/>
            <person name="Lapidus A."/>
            <person name="Bruce D."/>
            <person name="Goodwin L."/>
            <person name="Pitluck S."/>
            <person name="Peters L."/>
            <person name="Kyrpides N."/>
            <person name="Mavromatis K."/>
            <person name="Ivanova N."/>
            <person name="Mikhailova N."/>
            <person name="Chertkov O."/>
            <person name="Detter J.C."/>
            <person name="Tapia R."/>
            <person name="Han C."/>
            <person name="Land M."/>
            <person name="Hauser L."/>
            <person name="Markowitz V."/>
            <person name="Cheng J.-F."/>
            <person name="Hugenholtz P."/>
            <person name="Woyke T."/>
            <person name="Wu D."/>
            <person name="Gronow S."/>
            <person name="Wellnitz S."/>
            <person name="Brambilla E."/>
            <person name="Klenk H.-P."/>
            <person name="Eisen J.A."/>
        </authorList>
    </citation>
    <scope>NUCLEOTIDE SEQUENCE [LARGE SCALE GENOMIC DNA]</scope>
    <source>
        <strain evidence="3">ATCC BAA-1111 / DSM 21527 / NCTC 11395 / H</strain>
    </source>
</reference>
<evidence type="ECO:0000313" key="2">
    <source>
        <dbReference type="EMBL" id="AFM11295.1"/>
    </source>
</evidence>
<name>I4B1Y8_TURPD</name>
<dbReference type="Proteomes" id="UP000006048">
    <property type="component" value="Chromosome"/>
</dbReference>
<dbReference type="EMBL" id="CP002959">
    <property type="protein sequence ID" value="AFM11295.1"/>
    <property type="molecule type" value="Genomic_DNA"/>
</dbReference>
<keyword evidence="1" id="KW-0732">Signal</keyword>
<evidence type="ECO:0008006" key="4">
    <source>
        <dbReference type="Google" id="ProtNLM"/>
    </source>
</evidence>
<feature type="signal peptide" evidence="1">
    <location>
        <begin position="1"/>
        <end position="24"/>
    </location>
</feature>
<dbReference type="AlphaFoldDB" id="I4B1Y8"/>
<feature type="chain" id="PRO_5003686213" description="Transporter" evidence="1">
    <location>
        <begin position="25"/>
        <end position="275"/>
    </location>
</feature>
<gene>
    <name evidence="2" type="ordered locus">Turpa_0643</name>
</gene>
<evidence type="ECO:0000313" key="3">
    <source>
        <dbReference type="Proteomes" id="UP000006048"/>
    </source>
</evidence>
<protein>
    <recommendedName>
        <fullName evidence="4">Transporter</fullName>
    </recommendedName>
</protein>
<proteinExistence type="predicted"/>
<sequence>MSMIWNKKYGVIMVLLAVSCQTLAAAWVRAPGETLMALGVSYTSANKVYDDAGNTPGIPRFTEIATNFYGEHGVSERLTLGAMLPVLNLHSAENTTLLANERRHTGIGDSVASGQYLLVQGPVLVSAGLDLGLPTGNKNAAIATGDGEFSFMPKVSAAGGFQIGLPVFYLLSTGYHKRTVGFSDEIYGQLMGGFRASFVTFIFSLEARQSLKNGDAGLLSTNPLYYNNASFFSYAPGIVLHAGERLAFNLFYKSGFLVRNILGAPSISAGVSYVF</sequence>